<dbReference type="PROSITE" id="PS51005">
    <property type="entry name" value="NAC"/>
    <property type="match status" value="1"/>
</dbReference>
<evidence type="ECO:0000256" key="5">
    <source>
        <dbReference type="SAM" id="MobiDB-lite"/>
    </source>
</evidence>
<feature type="region of interest" description="Disordered" evidence="5">
    <location>
        <begin position="1"/>
        <end position="38"/>
    </location>
</feature>
<evidence type="ECO:0000256" key="2">
    <source>
        <dbReference type="ARBA" id="ARBA00023125"/>
    </source>
</evidence>
<dbReference type="OMA" id="GEMECYF"/>
<dbReference type="KEGG" id="cic:CICLE_v10010632mg"/>
<dbReference type="Gene3D" id="2.170.150.80">
    <property type="entry name" value="NAC domain"/>
    <property type="match status" value="1"/>
</dbReference>
<evidence type="ECO:0000313" key="8">
    <source>
        <dbReference type="Proteomes" id="UP000030687"/>
    </source>
</evidence>
<dbReference type="PANTHER" id="PTHR31719">
    <property type="entry name" value="NAC TRANSCRIPTION FACTOR 56"/>
    <property type="match status" value="1"/>
</dbReference>
<dbReference type="GO" id="GO:0006355">
    <property type="term" value="P:regulation of DNA-templated transcription"/>
    <property type="evidence" value="ECO:0007669"/>
    <property type="project" value="InterPro"/>
</dbReference>
<sequence>MKDQKQKEQLGDEGKNPNGQNPCGENPNGESPKKQNDDASLVRHPVKSTGHHLIADDSYFDSFPPGYRFKPHDGELVVYYLRRKILNQPLPPNQIKVVELYRFNPNTLTERYKSLGEMECYFLTPRDRKYRNGLRPNRAAADGYWKATGADKPVKHNGSLVGFKKALVFYKGKAPKGDKTNWIMHEYIVNNPPQKQKGRNDMRLDDWVLCRIYKKTKQSAKASTRKREDSEEDQQSRSEVATQSQDSGQTSVDEKAKMLPKTENFKPEGLGIFDVPDYYNQGRFFSAYDNVLLSCQSPYANFQDGHQGNSQNWLPLIPQSGFQQMLHHNPTWESPMKPEQFGYPPDDVFSDLPSEDNCFDPLPHNFTNL</sequence>
<evidence type="ECO:0000256" key="3">
    <source>
        <dbReference type="ARBA" id="ARBA00023163"/>
    </source>
</evidence>
<accession>V4U1I4</accession>
<feature type="compositionally biased region" description="Basic and acidic residues" evidence="5">
    <location>
        <begin position="1"/>
        <end position="15"/>
    </location>
</feature>
<protein>
    <recommendedName>
        <fullName evidence="6">NAC domain-containing protein</fullName>
    </recommendedName>
</protein>
<keyword evidence="8" id="KW-1185">Reference proteome</keyword>
<evidence type="ECO:0000259" key="6">
    <source>
        <dbReference type="PROSITE" id="PS51005"/>
    </source>
</evidence>
<evidence type="ECO:0000256" key="1">
    <source>
        <dbReference type="ARBA" id="ARBA00023015"/>
    </source>
</evidence>
<dbReference type="InParanoid" id="V4U1I4"/>
<feature type="region of interest" description="Disordered" evidence="5">
    <location>
        <begin position="220"/>
        <end position="261"/>
    </location>
</feature>
<keyword evidence="4" id="KW-0539">Nucleus</keyword>
<proteinExistence type="predicted"/>
<dbReference type="InterPro" id="IPR036093">
    <property type="entry name" value="NAC_dom_sf"/>
</dbReference>
<name>V4U1I4_CITCL</name>
<dbReference type="OrthoDB" id="1848784at2759"/>
<dbReference type="Gramene" id="ESR66658">
    <property type="protein sequence ID" value="ESR66658"/>
    <property type="gene ID" value="CICLE_v10010632mg"/>
</dbReference>
<evidence type="ECO:0000313" key="7">
    <source>
        <dbReference type="EMBL" id="ESR66658.1"/>
    </source>
</evidence>
<organism evidence="7 8">
    <name type="scientific">Citrus clementina</name>
    <name type="common">Clementine</name>
    <name type="synonym">Citrus deliciosa x Citrus sinensis</name>
    <dbReference type="NCBI Taxonomy" id="85681"/>
    <lineage>
        <taxon>Eukaryota</taxon>
        <taxon>Viridiplantae</taxon>
        <taxon>Streptophyta</taxon>
        <taxon>Embryophyta</taxon>
        <taxon>Tracheophyta</taxon>
        <taxon>Spermatophyta</taxon>
        <taxon>Magnoliopsida</taxon>
        <taxon>eudicotyledons</taxon>
        <taxon>Gunneridae</taxon>
        <taxon>Pentapetalae</taxon>
        <taxon>rosids</taxon>
        <taxon>malvids</taxon>
        <taxon>Sapindales</taxon>
        <taxon>Rutaceae</taxon>
        <taxon>Aurantioideae</taxon>
        <taxon>Citrus</taxon>
    </lineage>
</organism>
<gene>
    <name evidence="7" type="ORF">CICLE_v10010632mg</name>
</gene>
<keyword evidence="2" id="KW-0238">DNA-binding</keyword>
<dbReference type="Pfam" id="PF02365">
    <property type="entry name" value="NAM"/>
    <property type="match status" value="1"/>
</dbReference>
<evidence type="ECO:0000256" key="4">
    <source>
        <dbReference type="ARBA" id="ARBA00023242"/>
    </source>
</evidence>
<dbReference type="InterPro" id="IPR003441">
    <property type="entry name" value="NAC-dom"/>
</dbReference>
<feature type="compositionally biased region" description="Polar residues" evidence="5">
    <location>
        <begin position="240"/>
        <end position="251"/>
    </location>
</feature>
<dbReference type="AlphaFoldDB" id="V4U1I4"/>
<keyword evidence="3" id="KW-0804">Transcription</keyword>
<dbReference type="GO" id="GO:0003677">
    <property type="term" value="F:DNA binding"/>
    <property type="evidence" value="ECO:0007669"/>
    <property type="project" value="UniProtKB-KW"/>
</dbReference>
<dbReference type="Proteomes" id="UP000030687">
    <property type="component" value="Unassembled WGS sequence"/>
</dbReference>
<reference evidence="7 8" key="1">
    <citation type="submission" date="2013-10" db="EMBL/GenBank/DDBJ databases">
        <authorList>
            <consortium name="International Citrus Genome Consortium"/>
            <person name="Jenkins J."/>
            <person name="Schmutz J."/>
            <person name="Prochnik S."/>
            <person name="Rokhsar D."/>
            <person name="Gmitter F."/>
            <person name="Ollitrault P."/>
            <person name="Machado M."/>
            <person name="Talon M."/>
            <person name="Wincker P."/>
            <person name="Jaillon O."/>
            <person name="Morgante M."/>
        </authorList>
    </citation>
    <scope>NUCLEOTIDE SEQUENCE</scope>
    <source>
        <strain evidence="8">cv. Clemenules</strain>
    </source>
</reference>
<feature type="domain" description="NAC" evidence="6">
    <location>
        <begin position="63"/>
        <end position="215"/>
    </location>
</feature>
<dbReference type="SUPFAM" id="SSF101941">
    <property type="entry name" value="NAC domain"/>
    <property type="match status" value="1"/>
</dbReference>
<dbReference type="STRING" id="85681.V4U1I4"/>
<dbReference type="EMBL" id="KI535697">
    <property type="protein sequence ID" value="ESR66658.1"/>
    <property type="molecule type" value="Genomic_DNA"/>
</dbReference>
<dbReference type="PANTHER" id="PTHR31719:SF179">
    <property type="entry name" value="OS08G0148400 PROTEIN"/>
    <property type="match status" value="1"/>
</dbReference>
<keyword evidence="1" id="KW-0805">Transcription regulation</keyword>
<dbReference type="eggNOG" id="ENOG502RZK3">
    <property type="taxonomic scope" value="Eukaryota"/>
</dbReference>